<sequence length="79" mass="7939">MLAEGCDVGRHSVPEIVWSAGPPGARATGIRSVWQVPTAAVAAVDATAEGRATKAAANAAIAAIAANNRADIRLFMLAA</sequence>
<reference evidence="2" key="1">
    <citation type="journal article" date="2019" name="Int. J. Syst. Evol. Microbiol.">
        <title>The Global Catalogue of Microorganisms (GCM) 10K type strain sequencing project: providing services to taxonomists for standard genome sequencing and annotation.</title>
        <authorList>
            <consortium name="The Broad Institute Genomics Platform"/>
            <consortium name="The Broad Institute Genome Sequencing Center for Infectious Disease"/>
            <person name="Wu L."/>
            <person name="Ma J."/>
        </authorList>
    </citation>
    <scope>NUCLEOTIDE SEQUENCE [LARGE SCALE GENOMIC DNA]</scope>
    <source>
        <strain evidence="2">JCM 16014</strain>
    </source>
</reference>
<proteinExistence type="predicted"/>
<gene>
    <name evidence="1" type="ORF">GCM10009839_41050</name>
</gene>
<keyword evidence="2" id="KW-1185">Reference proteome</keyword>
<comment type="caution">
    <text evidence="1">The sequence shown here is derived from an EMBL/GenBank/DDBJ whole genome shotgun (WGS) entry which is preliminary data.</text>
</comment>
<organism evidence="1 2">
    <name type="scientific">Catenulispora yoronensis</name>
    <dbReference type="NCBI Taxonomy" id="450799"/>
    <lineage>
        <taxon>Bacteria</taxon>
        <taxon>Bacillati</taxon>
        <taxon>Actinomycetota</taxon>
        <taxon>Actinomycetes</taxon>
        <taxon>Catenulisporales</taxon>
        <taxon>Catenulisporaceae</taxon>
        <taxon>Catenulispora</taxon>
    </lineage>
</organism>
<evidence type="ECO:0000313" key="2">
    <source>
        <dbReference type="Proteomes" id="UP001500751"/>
    </source>
</evidence>
<name>A0ABP5FXA4_9ACTN</name>
<dbReference type="Proteomes" id="UP001500751">
    <property type="component" value="Unassembled WGS sequence"/>
</dbReference>
<dbReference type="EMBL" id="BAAAQN010000023">
    <property type="protein sequence ID" value="GAA2036034.1"/>
    <property type="molecule type" value="Genomic_DNA"/>
</dbReference>
<evidence type="ECO:0000313" key="1">
    <source>
        <dbReference type="EMBL" id="GAA2036034.1"/>
    </source>
</evidence>
<accession>A0ABP5FXA4</accession>
<protein>
    <submittedName>
        <fullName evidence="1">Uncharacterized protein</fullName>
    </submittedName>
</protein>